<accession>A0A3P7ITX1</accession>
<evidence type="ECO:0000256" key="1">
    <source>
        <dbReference type="SAM" id="MobiDB-lite"/>
    </source>
</evidence>
<dbReference type="EMBL" id="UYYB01096903">
    <property type="protein sequence ID" value="VDM76391.1"/>
    <property type="molecule type" value="Genomic_DNA"/>
</dbReference>
<reference evidence="2 3" key="1">
    <citation type="submission" date="2018-11" db="EMBL/GenBank/DDBJ databases">
        <authorList>
            <consortium name="Pathogen Informatics"/>
        </authorList>
    </citation>
    <scope>NUCLEOTIDE SEQUENCE [LARGE SCALE GENOMIC DNA]</scope>
</reference>
<dbReference type="OrthoDB" id="5857431at2759"/>
<dbReference type="AlphaFoldDB" id="A0A3P7ITX1"/>
<evidence type="ECO:0000313" key="3">
    <source>
        <dbReference type="Proteomes" id="UP000270094"/>
    </source>
</evidence>
<proteinExistence type="predicted"/>
<gene>
    <name evidence="2" type="ORF">SVUK_LOCUS11389</name>
</gene>
<evidence type="ECO:0000313" key="2">
    <source>
        <dbReference type="EMBL" id="VDM76391.1"/>
    </source>
</evidence>
<dbReference type="Proteomes" id="UP000270094">
    <property type="component" value="Unassembled WGS sequence"/>
</dbReference>
<organism evidence="2 3">
    <name type="scientific">Strongylus vulgaris</name>
    <name type="common">Blood worm</name>
    <dbReference type="NCBI Taxonomy" id="40348"/>
    <lineage>
        <taxon>Eukaryota</taxon>
        <taxon>Metazoa</taxon>
        <taxon>Ecdysozoa</taxon>
        <taxon>Nematoda</taxon>
        <taxon>Chromadorea</taxon>
        <taxon>Rhabditida</taxon>
        <taxon>Rhabditina</taxon>
        <taxon>Rhabditomorpha</taxon>
        <taxon>Strongyloidea</taxon>
        <taxon>Strongylidae</taxon>
        <taxon>Strongylus</taxon>
    </lineage>
</organism>
<sequence length="185" mass="21236">MLEGNEVEKRRGLRIKWSKNQFMKKAFCEDQEMELEGSPIAETSPCAYLEAKNSFCLGALKEATDQLTDPELRAHLFDYCSPCALLRSAETTSFAVQPAHTTSLRTSQFRYEINVPFRDSAEYVCKAKHRSLEWIPRKAKRPRGRPPSRWADLFVAQMDQLNSQLVTSNGSEPRERPPQFNVHRG</sequence>
<feature type="region of interest" description="Disordered" evidence="1">
    <location>
        <begin position="166"/>
        <end position="185"/>
    </location>
</feature>
<name>A0A3P7ITX1_STRVU</name>
<protein>
    <submittedName>
        <fullName evidence="2">Uncharacterized protein</fullName>
    </submittedName>
</protein>
<keyword evidence="3" id="KW-1185">Reference proteome</keyword>